<dbReference type="GO" id="GO:0006355">
    <property type="term" value="P:regulation of DNA-templated transcription"/>
    <property type="evidence" value="ECO:0007669"/>
    <property type="project" value="UniProtKB-UniRule"/>
</dbReference>
<dbReference type="Proteomes" id="UP000289738">
    <property type="component" value="Chromosome A02"/>
</dbReference>
<dbReference type="PANTHER" id="PTHR31669:SF251">
    <property type="entry name" value="PROTEIN FAR1-RELATED SEQUENCE"/>
    <property type="match status" value="1"/>
</dbReference>
<keyword evidence="1" id="KW-0539">Nucleus</keyword>
<protein>
    <recommendedName>
        <fullName evidence="1">Protein FAR1-RELATED SEQUENCE</fullName>
    </recommendedName>
</protein>
<dbReference type="GO" id="GO:0005634">
    <property type="term" value="C:nucleus"/>
    <property type="evidence" value="ECO:0007669"/>
    <property type="project" value="UniProtKB-SubCell"/>
</dbReference>
<evidence type="ECO:0000313" key="3">
    <source>
        <dbReference type="EMBL" id="RYR74058.1"/>
    </source>
</evidence>
<reference evidence="3 4" key="1">
    <citation type="submission" date="2019-01" db="EMBL/GenBank/DDBJ databases">
        <title>Sequencing of cultivated peanut Arachis hypogaea provides insights into genome evolution and oil improvement.</title>
        <authorList>
            <person name="Chen X."/>
        </authorList>
    </citation>
    <scope>NUCLEOTIDE SEQUENCE [LARGE SCALE GENOMIC DNA]</scope>
    <source>
        <strain evidence="4">cv. Fuhuasheng</strain>
        <tissue evidence="3">Leaves</tissue>
    </source>
</reference>
<organism evidence="3 4">
    <name type="scientific">Arachis hypogaea</name>
    <name type="common">Peanut</name>
    <dbReference type="NCBI Taxonomy" id="3818"/>
    <lineage>
        <taxon>Eukaryota</taxon>
        <taxon>Viridiplantae</taxon>
        <taxon>Streptophyta</taxon>
        <taxon>Embryophyta</taxon>
        <taxon>Tracheophyta</taxon>
        <taxon>Spermatophyta</taxon>
        <taxon>Magnoliopsida</taxon>
        <taxon>eudicotyledons</taxon>
        <taxon>Gunneridae</taxon>
        <taxon>Pentapetalae</taxon>
        <taxon>rosids</taxon>
        <taxon>fabids</taxon>
        <taxon>Fabales</taxon>
        <taxon>Fabaceae</taxon>
        <taxon>Papilionoideae</taxon>
        <taxon>50 kb inversion clade</taxon>
        <taxon>dalbergioids sensu lato</taxon>
        <taxon>Dalbergieae</taxon>
        <taxon>Pterocarpus clade</taxon>
        <taxon>Arachis</taxon>
    </lineage>
</organism>
<keyword evidence="1" id="KW-0862">Zinc</keyword>
<evidence type="ECO:0000259" key="2">
    <source>
        <dbReference type="Pfam" id="PF03101"/>
    </source>
</evidence>
<dbReference type="EMBL" id="SDMP01000002">
    <property type="protein sequence ID" value="RYR74058.1"/>
    <property type="molecule type" value="Genomic_DNA"/>
</dbReference>
<comment type="subcellular location">
    <subcellularLocation>
        <location evidence="1">Nucleus</location>
    </subcellularLocation>
</comment>
<evidence type="ECO:0000313" key="4">
    <source>
        <dbReference type="Proteomes" id="UP000289738"/>
    </source>
</evidence>
<dbReference type="AlphaFoldDB" id="A0A445EF48"/>
<sequence>MICNREGTRRKKYLEMENRKKDHKPITRVMCQAKVIFHYDLILQKWRVTKFEETHNHDLIPLKYIQLHNLIFEYGFSENEWLQKTYGIKEMWASLYLNDNFFGGIRTTSIAKCYVLELIHNFNEALTQYRTNEFLSDFKSLFTTPVLTTYIQDIEKQAADIFTRSMFKEVRCKIEEAGKLNVVTHSVSNNKVKVRINKYRQPGRECEVQYDKATKKFACDCHLFESRGISCCYIFCTMRHYHIDIIPDTLVCTRWTKNAKKNYVCSVTSAKTDSENIADIRYGALATLCFTLSELASKNRDDFMEIRDDIFGLIQKLKKRHNPDSNVLSNVCLVGDPTVVKTKGAPH</sequence>
<dbReference type="GO" id="GO:0008270">
    <property type="term" value="F:zinc ion binding"/>
    <property type="evidence" value="ECO:0007669"/>
    <property type="project" value="UniProtKB-UniRule"/>
</dbReference>
<dbReference type="PANTHER" id="PTHR31669">
    <property type="entry name" value="PROTEIN FAR1-RELATED SEQUENCE 10-RELATED"/>
    <property type="match status" value="1"/>
</dbReference>
<comment type="similarity">
    <text evidence="1">Belongs to the FHY3/FAR1 family.</text>
</comment>
<feature type="domain" description="FAR1" evidence="2">
    <location>
        <begin position="2"/>
        <end position="60"/>
    </location>
</feature>
<dbReference type="InterPro" id="IPR031052">
    <property type="entry name" value="FHY3/FAR1"/>
</dbReference>
<gene>
    <name evidence="3" type="ORF">Ahy_A02g008660</name>
</gene>
<keyword evidence="4" id="KW-1185">Reference proteome</keyword>
<proteinExistence type="inferred from homology"/>
<keyword evidence="1" id="KW-0479">Metal-binding</keyword>
<name>A0A445EF48_ARAHY</name>
<comment type="function">
    <text evidence="1">Putative transcription activator involved in regulating light control of development.</text>
</comment>
<keyword evidence="1" id="KW-0863">Zinc-finger</keyword>
<dbReference type="InterPro" id="IPR004330">
    <property type="entry name" value="FAR1_DNA_bnd_dom"/>
</dbReference>
<comment type="caution">
    <text evidence="3">The sequence shown here is derived from an EMBL/GenBank/DDBJ whole genome shotgun (WGS) entry which is preliminary data.</text>
</comment>
<dbReference type="Pfam" id="PF03101">
    <property type="entry name" value="FAR1"/>
    <property type="match status" value="1"/>
</dbReference>
<dbReference type="STRING" id="3818.A0A445EF48"/>
<accession>A0A445EF48</accession>
<evidence type="ECO:0000256" key="1">
    <source>
        <dbReference type="RuleBase" id="RU367018"/>
    </source>
</evidence>